<feature type="region of interest" description="Disordered" evidence="1">
    <location>
        <begin position="145"/>
        <end position="202"/>
    </location>
</feature>
<dbReference type="GO" id="GO:0004722">
    <property type="term" value="F:protein serine/threonine phosphatase activity"/>
    <property type="evidence" value="ECO:0007669"/>
    <property type="project" value="UniProtKB-EC"/>
</dbReference>
<dbReference type="PANTHER" id="PTHR12307">
    <property type="entry name" value="PROTEIN PHOSPHATASE 1 REGULATORY SUBUNIT"/>
    <property type="match status" value="1"/>
</dbReference>
<dbReference type="KEGG" id="pic:PICST_37600"/>
<evidence type="ECO:0000259" key="2">
    <source>
        <dbReference type="PROSITE" id="PS51159"/>
    </source>
</evidence>
<feature type="compositionally biased region" description="Low complexity" evidence="1">
    <location>
        <begin position="45"/>
        <end position="55"/>
    </location>
</feature>
<feature type="compositionally biased region" description="Polar residues" evidence="1">
    <location>
        <begin position="472"/>
        <end position="492"/>
    </location>
</feature>
<keyword evidence="4" id="KW-1185">Reference proteome</keyword>
<feature type="region of interest" description="Disordered" evidence="1">
    <location>
        <begin position="79"/>
        <end position="107"/>
    </location>
</feature>
<dbReference type="AlphaFoldDB" id="A3GFK0"/>
<dbReference type="eggNOG" id="KOG3986">
    <property type="taxonomic scope" value="Eukaryota"/>
</dbReference>
<feature type="non-terminal residue" evidence="3">
    <location>
        <position position="527"/>
    </location>
</feature>
<dbReference type="GO" id="GO:0000164">
    <property type="term" value="C:protein phosphatase type 1 complex"/>
    <property type="evidence" value="ECO:0007669"/>
    <property type="project" value="TreeGrafter"/>
</dbReference>
<dbReference type="InParanoid" id="A3GFK0"/>
<dbReference type="OMA" id="ENYCFFS"/>
<feature type="region of interest" description="Disordered" evidence="1">
    <location>
        <begin position="1"/>
        <end position="66"/>
    </location>
</feature>
<dbReference type="InterPro" id="IPR005036">
    <property type="entry name" value="CBM21_dom"/>
</dbReference>
<protein>
    <submittedName>
        <fullName evidence="3">Regulatory subunit for phosphoprotein phosphatase type 1 (PP-1)</fullName>
        <ecNumber evidence="3">3.1.3.16</ecNumber>
    </submittedName>
</protein>
<dbReference type="InterPro" id="IPR050782">
    <property type="entry name" value="PP1_regulatory_subunit_3"/>
</dbReference>
<feature type="region of interest" description="Disordered" evidence="1">
    <location>
        <begin position="464"/>
        <end position="501"/>
    </location>
</feature>
<dbReference type="PANTHER" id="PTHR12307:SF36">
    <property type="entry name" value="GLYCOGEN-BINDING SUBUNIT 76A"/>
    <property type="match status" value="1"/>
</dbReference>
<feature type="compositionally biased region" description="Acidic residues" evidence="1">
    <location>
        <begin position="148"/>
        <end position="171"/>
    </location>
</feature>
<feature type="compositionally biased region" description="Basic and acidic residues" evidence="1">
    <location>
        <begin position="15"/>
        <end position="25"/>
    </location>
</feature>
<dbReference type="HOGENOM" id="CLU_024643_0_0_1"/>
<accession>A3GFK0</accession>
<dbReference type="InterPro" id="IPR038175">
    <property type="entry name" value="CBM21_dom_sf"/>
</dbReference>
<dbReference type="Gene3D" id="2.60.40.2440">
    <property type="entry name" value="Carbohydrate binding type-21 domain"/>
    <property type="match status" value="1"/>
</dbReference>
<dbReference type="OrthoDB" id="1881at2759"/>
<dbReference type="GO" id="GO:0005979">
    <property type="term" value="P:regulation of glycogen biosynthetic process"/>
    <property type="evidence" value="ECO:0007669"/>
    <property type="project" value="TreeGrafter"/>
</dbReference>
<dbReference type="GO" id="GO:2001069">
    <property type="term" value="F:glycogen binding"/>
    <property type="evidence" value="ECO:0007669"/>
    <property type="project" value="TreeGrafter"/>
</dbReference>
<dbReference type="PROSITE" id="PS51159">
    <property type="entry name" value="CBM21"/>
    <property type="match status" value="1"/>
</dbReference>
<dbReference type="RefSeq" id="XP_001387385.1">
    <property type="nucleotide sequence ID" value="XM_001387348.1"/>
</dbReference>
<dbReference type="GeneID" id="4851049"/>
<feature type="domain" description="CBM21" evidence="2">
    <location>
        <begin position="233"/>
        <end position="371"/>
    </location>
</feature>
<dbReference type="GO" id="GO:0008157">
    <property type="term" value="F:protein phosphatase 1 binding"/>
    <property type="evidence" value="ECO:0007669"/>
    <property type="project" value="TreeGrafter"/>
</dbReference>
<gene>
    <name evidence="3" type="primary">GAC2</name>
    <name evidence="3" type="ORF">PICST_37600</name>
</gene>
<evidence type="ECO:0000313" key="3">
    <source>
        <dbReference type="EMBL" id="EAZ63362.1"/>
    </source>
</evidence>
<name>A3GFK0_PICST</name>
<dbReference type="EC" id="3.1.3.16" evidence="3"/>
<sequence length="527" mass="60039">NEMPLSMRFMHKPSRSKELLEKATDPTRQNSLLNSHLGDSAVVDGPGSPSGPNSPADVTNSPSNDKYKLVRKKSGELVKPSLKDPNATYFNKKRSQSLPTTPTYKQVHFGGDNDVRYFKKKDRPTAISASNSPTLEGAEILVKRINLDSEEETDDDSTDDYYDDEGEDGDELNGHYSKYRHHHRHNNPDEDDEEYNNFNLNSTGSTKYPRAKAIRNIDWQLKLLNFPPLSYDTRIKREVPVFLERLFISVDKKYLLGHIAVKNVAFEKYLTVRYSLDNWMTIIEIPSLYAPDRPDILKKNNYDRFIFQVPLENLFDSFRLSTSSSESSDSSDNNDSNSEKSQEKVYQLCIKYVANNVDFWDNNGFKNYVIKLIKTIKTPGSVASAIKFNPKIQDHAKKPKYSSSYLKRIVSDSQIELKGKKEDPFYVHDNSSSDVNDFVKNNFYMSSPLLSSYNNHASRNIKFNQKHGGTLPNFSSPKPAFSTGNGEVSPDSSPDVIPQKSRDFLNSKSYKELLDNYCFFSSPSTND</sequence>
<dbReference type="Pfam" id="PF03370">
    <property type="entry name" value="CBM_21"/>
    <property type="match status" value="1"/>
</dbReference>
<proteinExistence type="predicted"/>
<comment type="caution">
    <text evidence="3">The sequence shown here is derived from an EMBL/GenBank/DDBJ whole genome shotgun (WGS) entry which is preliminary data.</text>
</comment>
<dbReference type="Proteomes" id="UP000002258">
    <property type="component" value="Chromosome 1"/>
</dbReference>
<evidence type="ECO:0000256" key="1">
    <source>
        <dbReference type="SAM" id="MobiDB-lite"/>
    </source>
</evidence>
<evidence type="ECO:0000313" key="4">
    <source>
        <dbReference type="Proteomes" id="UP000002258"/>
    </source>
</evidence>
<dbReference type="EMBL" id="AAVQ01000001">
    <property type="protein sequence ID" value="EAZ63362.1"/>
    <property type="molecule type" value="Genomic_DNA"/>
</dbReference>
<dbReference type="STRING" id="322104.A3GFK0"/>
<keyword evidence="3" id="KW-0378">Hydrolase</keyword>
<reference evidence="3 4" key="1">
    <citation type="journal article" date="2007" name="Nat. Biotechnol.">
        <title>Genome sequence of the lignocellulose-bioconverting and xylose-fermenting yeast Pichia stipitis.</title>
        <authorList>
            <person name="Jeffries T.W."/>
            <person name="Grigoriev I.V."/>
            <person name="Grimwood J."/>
            <person name="Laplaza J.M."/>
            <person name="Aerts A."/>
            <person name="Salamov A."/>
            <person name="Schmutz J."/>
            <person name="Lindquist E."/>
            <person name="Dehal P."/>
            <person name="Shapiro H."/>
            <person name="Jin Y.S."/>
            <person name="Passoth V."/>
            <person name="Richardson P.M."/>
        </authorList>
    </citation>
    <scope>NUCLEOTIDE SEQUENCE [LARGE SCALE GENOMIC DNA]</scope>
    <source>
        <strain evidence="4">ATCC 58785 / CBS 6054 / NBRC 10063 / NRRL Y-11545</strain>
    </source>
</reference>
<feature type="non-terminal residue" evidence="3">
    <location>
        <position position="1"/>
    </location>
</feature>
<organism evidence="3 4">
    <name type="scientific">Scheffersomyces stipitis (strain ATCC 58785 / CBS 6054 / NBRC 10063 / NRRL Y-11545)</name>
    <name type="common">Yeast</name>
    <name type="synonym">Pichia stipitis</name>
    <dbReference type="NCBI Taxonomy" id="322104"/>
    <lineage>
        <taxon>Eukaryota</taxon>
        <taxon>Fungi</taxon>
        <taxon>Dikarya</taxon>
        <taxon>Ascomycota</taxon>
        <taxon>Saccharomycotina</taxon>
        <taxon>Pichiomycetes</taxon>
        <taxon>Debaryomycetaceae</taxon>
        <taxon>Scheffersomyces</taxon>
    </lineage>
</organism>